<dbReference type="AlphaFoldDB" id="A0A7H0GUF2"/>
<evidence type="ECO:0000259" key="1">
    <source>
        <dbReference type="Pfam" id="PF00583"/>
    </source>
</evidence>
<evidence type="ECO:0000313" key="3">
    <source>
        <dbReference type="Proteomes" id="UP000516093"/>
    </source>
</evidence>
<dbReference type="RefSeq" id="WP_187732186.1">
    <property type="nucleotide sequence ID" value="NZ_BMFN01000002.1"/>
</dbReference>
<dbReference type="Pfam" id="PF00583">
    <property type="entry name" value="Acetyltransf_1"/>
    <property type="match status" value="1"/>
</dbReference>
<evidence type="ECO:0000313" key="2">
    <source>
        <dbReference type="EMBL" id="QNP51918.1"/>
    </source>
</evidence>
<gene>
    <name evidence="2" type="ORF">H9L05_18645</name>
</gene>
<organism evidence="2 3">
    <name type="scientific">Hymenobacter qilianensis</name>
    <dbReference type="NCBI Taxonomy" id="1385715"/>
    <lineage>
        <taxon>Bacteria</taxon>
        <taxon>Pseudomonadati</taxon>
        <taxon>Bacteroidota</taxon>
        <taxon>Cytophagia</taxon>
        <taxon>Cytophagales</taxon>
        <taxon>Hymenobacteraceae</taxon>
        <taxon>Hymenobacter</taxon>
    </lineage>
</organism>
<reference evidence="2 3" key="1">
    <citation type="submission" date="2020-08" db="EMBL/GenBank/DDBJ databases">
        <title>Genome sequence of Hymenobacter qilianensis JCM 19763T.</title>
        <authorList>
            <person name="Hyun D.-W."/>
            <person name="Bae J.-W."/>
        </authorList>
    </citation>
    <scope>NUCLEOTIDE SEQUENCE [LARGE SCALE GENOMIC DNA]</scope>
    <source>
        <strain evidence="2 3">JCM 19763</strain>
    </source>
</reference>
<dbReference type="Gene3D" id="3.40.630.30">
    <property type="match status" value="1"/>
</dbReference>
<dbReference type="KEGG" id="hqi:H9L05_18645"/>
<dbReference type="InterPro" id="IPR016181">
    <property type="entry name" value="Acyl_CoA_acyltransferase"/>
</dbReference>
<dbReference type="InterPro" id="IPR000182">
    <property type="entry name" value="GNAT_dom"/>
</dbReference>
<dbReference type="Proteomes" id="UP000516093">
    <property type="component" value="Chromosome"/>
</dbReference>
<name>A0A7H0GUF2_9BACT</name>
<dbReference type="GO" id="GO:0016747">
    <property type="term" value="F:acyltransferase activity, transferring groups other than amino-acyl groups"/>
    <property type="evidence" value="ECO:0007669"/>
    <property type="project" value="InterPro"/>
</dbReference>
<proteinExistence type="predicted"/>
<accession>A0A7H0GUF2</accession>
<dbReference type="EMBL" id="CP060784">
    <property type="protein sequence ID" value="QNP51918.1"/>
    <property type="molecule type" value="Genomic_DNA"/>
</dbReference>
<keyword evidence="3" id="KW-1185">Reference proteome</keyword>
<keyword evidence="2" id="KW-0808">Transferase</keyword>
<dbReference type="SUPFAM" id="SSF55729">
    <property type="entry name" value="Acyl-CoA N-acyltransferases (Nat)"/>
    <property type="match status" value="1"/>
</dbReference>
<sequence>MYAPETLMGAAAPSRAFQLDEKAYVMLRQDADRTLLQAVLVRPEHRRQGRGRELLHTVEAAFPKKPLVISMLPTGPLYSFLQAMQWEPMPLPLFEMVRPL</sequence>
<feature type="domain" description="N-acetyltransferase" evidence="1">
    <location>
        <begin position="24"/>
        <end position="64"/>
    </location>
</feature>
<protein>
    <submittedName>
        <fullName evidence="2">GNAT family N-acetyltransferase</fullName>
    </submittedName>
</protein>
<dbReference type="CDD" id="cd04301">
    <property type="entry name" value="NAT_SF"/>
    <property type="match status" value="1"/>
</dbReference>